<evidence type="ECO:0000256" key="7">
    <source>
        <dbReference type="ARBA" id="ARBA00072341"/>
    </source>
</evidence>
<protein>
    <recommendedName>
        <fullName evidence="7 8">Alanine dehydrogenase</fullName>
        <ecNumber evidence="3 8">1.4.1.1</ecNumber>
    </recommendedName>
</protein>
<keyword evidence="4 8" id="KW-0560">Oxidoreductase</keyword>
<evidence type="ECO:0000259" key="13">
    <source>
        <dbReference type="SMART" id="SM01003"/>
    </source>
</evidence>
<dbReference type="SMART" id="SM01002">
    <property type="entry name" value="AlaDh_PNT_C"/>
    <property type="match status" value="1"/>
</dbReference>
<evidence type="ECO:0000259" key="12">
    <source>
        <dbReference type="SMART" id="SM01002"/>
    </source>
</evidence>
<evidence type="ECO:0000256" key="6">
    <source>
        <dbReference type="ARBA" id="ARBA00065528"/>
    </source>
</evidence>
<feature type="active site" description="Proton donor/acceptor" evidence="9">
    <location>
        <position position="270"/>
    </location>
</feature>
<dbReference type="CDD" id="cd05305">
    <property type="entry name" value="L-AlaDH"/>
    <property type="match status" value="1"/>
</dbReference>
<evidence type="ECO:0000256" key="2">
    <source>
        <dbReference type="ARBA" id="ARBA00005689"/>
    </source>
</evidence>
<dbReference type="Gene3D" id="3.40.50.720">
    <property type="entry name" value="NAD(P)-binding Rossmann-like Domain"/>
    <property type="match status" value="2"/>
</dbReference>
<dbReference type="GO" id="GO:0000166">
    <property type="term" value="F:nucleotide binding"/>
    <property type="evidence" value="ECO:0007669"/>
    <property type="project" value="UniProtKB-KW"/>
</dbReference>
<dbReference type="GO" id="GO:0000286">
    <property type="term" value="F:alanine dehydrogenase activity"/>
    <property type="evidence" value="ECO:0007669"/>
    <property type="project" value="UniProtKB-UniRule"/>
</dbReference>
<feature type="binding site" evidence="11">
    <location>
        <begin position="298"/>
        <end position="301"/>
    </location>
    <ligand>
        <name>NAD(+)</name>
        <dbReference type="ChEBI" id="CHEBI:57540"/>
    </ligand>
</feature>
<dbReference type="PIRSF" id="PIRSF000183">
    <property type="entry name" value="Alanine_dh"/>
    <property type="match status" value="1"/>
</dbReference>
<dbReference type="InterPro" id="IPR036291">
    <property type="entry name" value="NAD(P)-bd_dom_sf"/>
</dbReference>
<comment type="subunit">
    <text evidence="6">Homohexamer. Trimer of dimers.</text>
</comment>
<feature type="binding site" evidence="11">
    <location>
        <position position="134"/>
    </location>
    <ligand>
        <name>NAD(+)</name>
        <dbReference type="ChEBI" id="CHEBI:57540"/>
    </ligand>
</feature>
<dbReference type="InterPro" id="IPR008143">
    <property type="entry name" value="Ala_DH/PNT_CS2"/>
</dbReference>
<dbReference type="AlphaFoldDB" id="A0A1X6X9Y8"/>
<dbReference type="EC" id="1.4.1.1" evidence="3 8"/>
<dbReference type="Pfam" id="PF01262">
    <property type="entry name" value="AlaDh_PNT_C"/>
    <property type="match status" value="1"/>
</dbReference>
<evidence type="ECO:0000256" key="5">
    <source>
        <dbReference type="ARBA" id="ARBA00023027"/>
    </source>
</evidence>
<keyword evidence="11" id="KW-0547">Nucleotide-binding</keyword>
<dbReference type="GO" id="GO:0005886">
    <property type="term" value="C:plasma membrane"/>
    <property type="evidence" value="ECO:0007669"/>
    <property type="project" value="TreeGrafter"/>
</dbReference>
<dbReference type="GO" id="GO:0042853">
    <property type="term" value="P:L-alanine catabolic process"/>
    <property type="evidence" value="ECO:0007669"/>
    <property type="project" value="UniProtKB-UniPathway"/>
</dbReference>
<dbReference type="PANTHER" id="PTHR42795">
    <property type="entry name" value="ALANINE DEHYDROGENASE"/>
    <property type="match status" value="1"/>
</dbReference>
<gene>
    <name evidence="14" type="ORF">FM105_05180</name>
</gene>
<evidence type="ECO:0000256" key="8">
    <source>
        <dbReference type="PIRNR" id="PIRNR000183"/>
    </source>
</evidence>
<feature type="binding site" evidence="11">
    <location>
        <begin position="267"/>
        <end position="270"/>
    </location>
    <ligand>
        <name>NAD(+)</name>
        <dbReference type="ChEBI" id="CHEBI:57540"/>
    </ligand>
</feature>
<comment type="similarity">
    <text evidence="2 8">Belongs to the AlaDH/PNT family.</text>
</comment>
<comment type="function">
    <text evidence="8">Catalyzes the reversible reductive amination of pyruvate to L-alanine.</text>
</comment>
<evidence type="ECO:0000256" key="3">
    <source>
        <dbReference type="ARBA" id="ARBA00012897"/>
    </source>
</evidence>
<comment type="pathway">
    <text evidence="1 8">Amino-acid degradation; L-alanine degradation via dehydrogenase pathway; NH(3) and pyruvate from L-alanine: step 1/1.</text>
</comment>
<feature type="binding site" evidence="11">
    <location>
        <position position="279"/>
    </location>
    <ligand>
        <name>NAD(+)</name>
        <dbReference type="ChEBI" id="CHEBI:57540"/>
    </ligand>
</feature>
<evidence type="ECO:0000256" key="10">
    <source>
        <dbReference type="PIRSR" id="PIRSR000183-2"/>
    </source>
</evidence>
<dbReference type="FunFam" id="3.40.50.720:FF:000049">
    <property type="entry name" value="Alanine dehydrogenase"/>
    <property type="match status" value="1"/>
</dbReference>
<reference evidence="15" key="1">
    <citation type="submission" date="2017-02" db="EMBL/GenBank/DDBJ databases">
        <authorList>
            <person name="Dridi B."/>
        </authorList>
    </citation>
    <scope>NUCLEOTIDE SEQUENCE [LARGE SCALE GENOMIC DNA]</scope>
    <source>
        <strain evidence="15">B Co 03.10</strain>
    </source>
</reference>
<evidence type="ECO:0000256" key="9">
    <source>
        <dbReference type="PIRSR" id="PIRSR000183-1"/>
    </source>
</evidence>
<dbReference type="NCBIfam" id="TIGR00518">
    <property type="entry name" value="alaDH"/>
    <property type="match status" value="1"/>
</dbReference>
<dbReference type="SUPFAM" id="SSF52283">
    <property type="entry name" value="Formate/glycerate dehydrogenase catalytic domain-like"/>
    <property type="match status" value="1"/>
</dbReference>
<proteinExistence type="inferred from homology"/>
<feature type="binding site" evidence="10">
    <location>
        <position position="75"/>
    </location>
    <ligand>
        <name>substrate</name>
    </ligand>
</feature>
<dbReference type="Proteomes" id="UP000196581">
    <property type="component" value="Unassembled WGS sequence"/>
</dbReference>
<dbReference type="InterPro" id="IPR008141">
    <property type="entry name" value="Ala_DH"/>
</dbReference>
<dbReference type="PROSITE" id="PS00837">
    <property type="entry name" value="ALADH_PNT_2"/>
    <property type="match status" value="1"/>
</dbReference>
<feature type="binding site" evidence="11">
    <location>
        <position position="220"/>
    </location>
    <ligand>
        <name>NAD(+)</name>
        <dbReference type="ChEBI" id="CHEBI:57540"/>
    </ligand>
</feature>
<feature type="binding site" evidence="11">
    <location>
        <begin position="239"/>
        <end position="240"/>
    </location>
    <ligand>
        <name>NAD(+)</name>
        <dbReference type="ChEBI" id="CHEBI:57540"/>
    </ligand>
</feature>
<sequence length="372" mass="38563">MRISVPTEIKSAERRVALTPAGVHDLTGRGHEVAVQSGAGLGAHFDDEAYAAAGARIIEDAAEIWGRADMVVKVKEPLPEEHGFLRDDLILFTYLHLAADESLTQAILSAGTTAIAYETVQPDGGGLPLLAPMSEIAGRLSVQEGAHHLLSPAGGRGVLLPGVPGVDRAHVTVIGAGAAGASAARAAVGMGAHVEIFDVNLPRLRYLDEVFDGRLQTKMSTPLDIAESVKRSDLVIGSVLIPGSRAPKLVTDDMVAGMGRGSVLVDIAIDQGGCFEGSRPTTHDDPTFAVHDTLYYCVANMPGAAPVTATRALTNATLPYIGRIADKGWKEALGADVALGRGLNAAAGRLTNAPVAQAFGMDHQDVAEALAG</sequence>
<dbReference type="PANTHER" id="PTHR42795:SF1">
    <property type="entry name" value="ALANINE DEHYDROGENASE"/>
    <property type="match status" value="1"/>
</dbReference>
<dbReference type="InterPro" id="IPR007698">
    <property type="entry name" value="AlaDH/PNT_NAD(H)-bd"/>
</dbReference>
<feature type="binding site" evidence="11">
    <location>
        <position position="198"/>
    </location>
    <ligand>
        <name>NAD(+)</name>
        <dbReference type="ChEBI" id="CHEBI:57540"/>
    </ligand>
</feature>
<keyword evidence="5 8" id="KW-0520">NAD</keyword>
<name>A0A1X6X9Y8_9MICO</name>
<evidence type="ECO:0000256" key="1">
    <source>
        <dbReference type="ARBA" id="ARBA00005206"/>
    </source>
</evidence>
<keyword evidence="15" id="KW-1185">Reference proteome</keyword>
<dbReference type="SUPFAM" id="SSF51735">
    <property type="entry name" value="NAD(P)-binding Rossmann-fold domains"/>
    <property type="match status" value="1"/>
</dbReference>
<dbReference type="SMART" id="SM01003">
    <property type="entry name" value="AlaDh_PNT_N"/>
    <property type="match status" value="1"/>
</dbReference>
<feature type="active site" description="Proton donor/acceptor" evidence="9">
    <location>
        <position position="96"/>
    </location>
</feature>
<dbReference type="UniPathway" id="UPA00527">
    <property type="reaction ID" value="UER00585"/>
</dbReference>
<dbReference type="EMBL" id="FWFF01000007">
    <property type="protein sequence ID" value="SLM95920.1"/>
    <property type="molecule type" value="Genomic_DNA"/>
</dbReference>
<evidence type="ECO:0000256" key="4">
    <source>
        <dbReference type="ARBA" id="ARBA00023002"/>
    </source>
</evidence>
<feature type="domain" description="Alanine dehydrogenase/pyridine nucleotide transhydrogenase NAD(H)-binding" evidence="12">
    <location>
        <begin position="149"/>
        <end position="297"/>
    </location>
</feature>
<organism evidence="14 15">
    <name type="scientific">Brevibacterium yomogidense</name>
    <dbReference type="NCBI Taxonomy" id="946573"/>
    <lineage>
        <taxon>Bacteria</taxon>
        <taxon>Bacillati</taxon>
        <taxon>Actinomycetota</taxon>
        <taxon>Actinomycetes</taxon>
        <taxon>Micrococcales</taxon>
        <taxon>Brevibacteriaceae</taxon>
        <taxon>Brevibacterium</taxon>
    </lineage>
</organism>
<feature type="binding site" evidence="10">
    <location>
        <position position="15"/>
    </location>
    <ligand>
        <name>substrate</name>
    </ligand>
</feature>
<feature type="domain" description="Alanine dehydrogenase/pyridine nucleotide transhydrogenase N-terminal" evidence="13">
    <location>
        <begin position="4"/>
        <end position="137"/>
    </location>
</feature>
<evidence type="ECO:0000313" key="15">
    <source>
        <dbReference type="Proteomes" id="UP000196581"/>
    </source>
</evidence>
<feature type="binding site" evidence="11">
    <location>
        <position position="203"/>
    </location>
    <ligand>
        <name>NAD(+)</name>
        <dbReference type="ChEBI" id="CHEBI:57540"/>
    </ligand>
</feature>
<dbReference type="InterPro" id="IPR007886">
    <property type="entry name" value="AlaDH/PNT_N"/>
</dbReference>
<comment type="catalytic activity">
    <reaction evidence="8">
        <text>L-alanine + NAD(+) + H2O = pyruvate + NH4(+) + NADH + H(+)</text>
        <dbReference type="Rhea" id="RHEA:18405"/>
        <dbReference type="ChEBI" id="CHEBI:15361"/>
        <dbReference type="ChEBI" id="CHEBI:15377"/>
        <dbReference type="ChEBI" id="CHEBI:15378"/>
        <dbReference type="ChEBI" id="CHEBI:28938"/>
        <dbReference type="ChEBI" id="CHEBI:57540"/>
        <dbReference type="ChEBI" id="CHEBI:57945"/>
        <dbReference type="ChEBI" id="CHEBI:57972"/>
        <dbReference type="EC" id="1.4.1.1"/>
    </reaction>
</comment>
<dbReference type="RefSeq" id="WP_087005780.1">
    <property type="nucleotide sequence ID" value="NZ_FWFF01000007.1"/>
</dbReference>
<evidence type="ECO:0000313" key="14">
    <source>
        <dbReference type="EMBL" id="SLM95920.1"/>
    </source>
</evidence>
<evidence type="ECO:0000256" key="11">
    <source>
        <dbReference type="PIRSR" id="PIRSR000183-3"/>
    </source>
</evidence>
<dbReference type="Pfam" id="PF05222">
    <property type="entry name" value="AlaDh_PNT_N"/>
    <property type="match status" value="1"/>
</dbReference>
<accession>A0A1X6X9Y8</accession>